<dbReference type="Gene3D" id="3.30.160.70">
    <property type="entry name" value="Methylated DNA-protein cysteine methyltransferase domain"/>
    <property type="match status" value="1"/>
</dbReference>
<dbReference type="EMBL" id="UOFB01000256">
    <property type="protein sequence ID" value="VAW48338.1"/>
    <property type="molecule type" value="Genomic_DNA"/>
</dbReference>
<dbReference type="InterPro" id="IPR014048">
    <property type="entry name" value="MethylDNA_cys_MeTrfase_DNA-bd"/>
</dbReference>
<evidence type="ECO:0008006" key="5">
    <source>
        <dbReference type="Google" id="ProtNLM"/>
    </source>
</evidence>
<evidence type="ECO:0000259" key="3">
    <source>
        <dbReference type="Pfam" id="PF02870"/>
    </source>
</evidence>
<accession>A0A3B0VXH9</accession>
<dbReference type="PANTHER" id="PTHR10815">
    <property type="entry name" value="METHYLATED-DNA--PROTEIN-CYSTEINE METHYLTRANSFERASE"/>
    <property type="match status" value="1"/>
</dbReference>
<sequence length="122" mass="14216">MLDFKHRKGRLRIDNRLQKGLKATYIEKDNPVLTETRKQLDEYFAGQREIFTVPLLTVGSEFQKSVWRALMNVPYGHTSTYLNIAQEIHNPKRLRMPTVTTILTQGVLIKFPPMFNHDCLVS</sequence>
<name>A0A3B0VXH9_9ZZZZ</name>
<dbReference type="InterPro" id="IPR008332">
    <property type="entry name" value="MethylG_MeTrfase_N"/>
</dbReference>
<dbReference type="PANTHER" id="PTHR10815:SF5">
    <property type="entry name" value="METHYLATED-DNA--PROTEIN-CYSTEINE METHYLTRANSFERASE"/>
    <property type="match status" value="1"/>
</dbReference>
<dbReference type="GO" id="GO:0003908">
    <property type="term" value="F:methylated-DNA-[protein]-cysteine S-methyltransferase activity"/>
    <property type="evidence" value="ECO:0007669"/>
    <property type="project" value="InterPro"/>
</dbReference>
<keyword evidence="1" id="KW-0227">DNA damage</keyword>
<dbReference type="InterPro" id="IPR036388">
    <property type="entry name" value="WH-like_DNA-bd_sf"/>
</dbReference>
<gene>
    <name evidence="4" type="ORF">MNBD_GAMMA04-1868</name>
</gene>
<dbReference type="SUPFAM" id="SSF53155">
    <property type="entry name" value="Methylated DNA-protein cysteine methyltransferase domain"/>
    <property type="match status" value="1"/>
</dbReference>
<dbReference type="Pfam" id="PF01035">
    <property type="entry name" value="DNA_binding_1"/>
    <property type="match status" value="1"/>
</dbReference>
<dbReference type="InterPro" id="IPR036631">
    <property type="entry name" value="MGMT_N_sf"/>
</dbReference>
<organism evidence="4">
    <name type="scientific">hydrothermal vent metagenome</name>
    <dbReference type="NCBI Taxonomy" id="652676"/>
    <lineage>
        <taxon>unclassified sequences</taxon>
        <taxon>metagenomes</taxon>
        <taxon>ecological metagenomes</taxon>
    </lineage>
</organism>
<dbReference type="GO" id="GO:0006281">
    <property type="term" value="P:DNA repair"/>
    <property type="evidence" value="ECO:0007669"/>
    <property type="project" value="InterPro"/>
</dbReference>
<feature type="domain" description="Methylated-DNA-[protein]-cysteine S-methyltransferase DNA binding" evidence="2">
    <location>
        <begin position="61"/>
        <end position="96"/>
    </location>
</feature>
<dbReference type="SUPFAM" id="SSF46767">
    <property type="entry name" value="Methylated DNA-protein cysteine methyltransferase, C-terminal domain"/>
    <property type="match status" value="1"/>
</dbReference>
<protein>
    <recommendedName>
        <fullName evidence="5">Methylated-DNA--[protein]-cysteine S-methyltransferase</fullName>
    </recommendedName>
</protein>
<evidence type="ECO:0000313" key="4">
    <source>
        <dbReference type="EMBL" id="VAW48338.1"/>
    </source>
</evidence>
<dbReference type="Gene3D" id="1.10.10.10">
    <property type="entry name" value="Winged helix-like DNA-binding domain superfamily/Winged helix DNA-binding domain"/>
    <property type="match status" value="1"/>
</dbReference>
<feature type="domain" description="Methylguanine DNA methyltransferase ribonuclease-like" evidence="3">
    <location>
        <begin position="27"/>
        <end position="55"/>
    </location>
</feature>
<dbReference type="InterPro" id="IPR036217">
    <property type="entry name" value="MethylDNA_cys_MeTrfase_DNAb"/>
</dbReference>
<evidence type="ECO:0000259" key="2">
    <source>
        <dbReference type="Pfam" id="PF01035"/>
    </source>
</evidence>
<dbReference type="Pfam" id="PF02870">
    <property type="entry name" value="Methyltransf_1N"/>
    <property type="match status" value="1"/>
</dbReference>
<evidence type="ECO:0000256" key="1">
    <source>
        <dbReference type="ARBA" id="ARBA00022763"/>
    </source>
</evidence>
<proteinExistence type="predicted"/>
<reference evidence="4" key="1">
    <citation type="submission" date="2018-06" db="EMBL/GenBank/DDBJ databases">
        <authorList>
            <person name="Zhirakovskaya E."/>
        </authorList>
    </citation>
    <scope>NUCLEOTIDE SEQUENCE</scope>
</reference>
<dbReference type="AlphaFoldDB" id="A0A3B0VXH9"/>